<dbReference type="Pfam" id="PF03453">
    <property type="entry name" value="MoeA_N"/>
    <property type="match status" value="1"/>
</dbReference>
<dbReference type="Pfam" id="PF03454">
    <property type="entry name" value="MoeA_C"/>
    <property type="match status" value="1"/>
</dbReference>
<dbReference type="OrthoDB" id="9804758at2"/>
<dbReference type="GO" id="GO:0061599">
    <property type="term" value="F:molybdopterin molybdotransferase activity"/>
    <property type="evidence" value="ECO:0007669"/>
    <property type="project" value="UniProtKB-UniRule"/>
</dbReference>
<dbReference type="InterPro" id="IPR005111">
    <property type="entry name" value="MoeA_C_domain_IV"/>
</dbReference>
<dbReference type="GO" id="GO:0005829">
    <property type="term" value="C:cytosol"/>
    <property type="evidence" value="ECO:0007669"/>
    <property type="project" value="TreeGrafter"/>
</dbReference>
<comment type="cofactor">
    <cofactor evidence="6">
        <name>Mg(2+)</name>
        <dbReference type="ChEBI" id="CHEBI:18420"/>
    </cofactor>
</comment>
<protein>
    <recommendedName>
        <fullName evidence="6">Molybdopterin molybdenumtransferase</fullName>
        <ecNumber evidence="6">2.10.1.1</ecNumber>
    </recommendedName>
</protein>
<evidence type="ECO:0000259" key="7">
    <source>
        <dbReference type="SMART" id="SM00852"/>
    </source>
</evidence>
<comment type="caution">
    <text evidence="8">The sequence shown here is derived from an EMBL/GenBank/DDBJ whole genome shotgun (WGS) entry which is preliminary data.</text>
</comment>
<dbReference type="Gene3D" id="3.40.980.10">
    <property type="entry name" value="MoaB/Mog-like domain"/>
    <property type="match status" value="1"/>
</dbReference>
<evidence type="ECO:0000256" key="3">
    <source>
        <dbReference type="ARBA" id="ARBA00010763"/>
    </source>
</evidence>
<dbReference type="SUPFAM" id="SSF53218">
    <property type="entry name" value="Molybdenum cofactor biosynthesis proteins"/>
    <property type="match status" value="1"/>
</dbReference>
<evidence type="ECO:0000313" key="9">
    <source>
        <dbReference type="Proteomes" id="UP000256774"/>
    </source>
</evidence>
<dbReference type="RefSeq" id="WP_116207990.1">
    <property type="nucleotide sequence ID" value="NZ_QUNR01000002.1"/>
</dbReference>
<dbReference type="Proteomes" id="UP000256774">
    <property type="component" value="Unassembled WGS sequence"/>
</dbReference>
<dbReference type="NCBIfam" id="TIGR00177">
    <property type="entry name" value="molyb_syn"/>
    <property type="match status" value="1"/>
</dbReference>
<comment type="function">
    <text evidence="1 6">Catalyzes the insertion of molybdate into adenylated molybdopterin with the concomitant release of AMP.</text>
</comment>
<evidence type="ECO:0000256" key="5">
    <source>
        <dbReference type="ARBA" id="ARBA00047317"/>
    </source>
</evidence>
<sequence length="439" mass="45175">MSVAGTPSDARKTTATLGCDTGSSALRGVDAVIAELLIQADTHHTNLATRQLPLTACAGRVLAEAISAPHDVPAWANSAMDGYAVAAADLLSAAQQSSVSGTETSAARIHLPLDGRQAAGDSLCPPLRAGHARRIFTGAPLPAGADTVIAQEQVMREGESVYLPRTARGANVRAQAEELSRGQCVLTPGTRLRAPEIALIASLGYARVRVFAPLRIGLLSTGNELCTPGAPLAAGHIHDANGPGLATLLRGWGFEVIAQGIVADQPAALTDALLSLSAQCDVLISSGGVSVGEEDHLKAVVSTLGELSLWRVAIQPGKPLAVGRVGSCPWLGLPGNPTSAFITAMIIAKPYLLRLQGQARVQASRYALPAAFSWPTAKPRRQYLRASLNDSGHVTLHAQQGSAMLSPACASDGLAMIDAGCTVALGDAVAFLPYAGLLS</sequence>
<dbReference type="CDD" id="cd00887">
    <property type="entry name" value="MoeA"/>
    <property type="match status" value="1"/>
</dbReference>
<keyword evidence="4 6" id="KW-0501">Molybdenum cofactor biosynthesis</keyword>
<dbReference type="EMBL" id="QUNR01000002">
    <property type="protein sequence ID" value="REH38974.1"/>
    <property type="molecule type" value="Genomic_DNA"/>
</dbReference>
<dbReference type="Gene3D" id="2.170.190.11">
    <property type="entry name" value="Molybdopterin biosynthesis moea protein, domain 3"/>
    <property type="match status" value="1"/>
</dbReference>
<name>A0A3E0H7D0_9GAMM</name>
<keyword evidence="6" id="KW-0460">Magnesium</keyword>
<dbReference type="InterPro" id="IPR036688">
    <property type="entry name" value="MoeA_C_domain_IV_sf"/>
</dbReference>
<comment type="pathway">
    <text evidence="2 6">Cofactor biosynthesis; molybdopterin biosynthesis.</text>
</comment>
<gene>
    <name evidence="8" type="ORF">DFR26_1144</name>
</gene>
<dbReference type="GO" id="GO:0006777">
    <property type="term" value="P:Mo-molybdopterin cofactor biosynthetic process"/>
    <property type="evidence" value="ECO:0007669"/>
    <property type="project" value="UniProtKB-UniRule"/>
</dbReference>
<dbReference type="InterPro" id="IPR038987">
    <property type="entry name" value="MoeA-like"/>
</dbReference>
<dbReference type="InterPro" id="IPR001453">
    <property type="entry name" value="MoaB/Mog_dom"/>
</dbReference>
<dbReference type="SMART" id="SM00852">
    <property type="entry name" value="MoCF_biosynth"/>
    <property type="match status" value="1"/>
</dbReference>
<dbReference type="SUPFAM" id="SSF63867">
    <property type="entry name" value="MoeA C-terminal domain-like"/>
    <property type="match status" value="1"/>
</dbReference>
<evidence type="ECO:0000256" key="2">
    <source>
        <dbReference type="ARBA" id="ARBA00005046"/>
    </source>
</evidence>
<dbReference type="GO" id="GO:0046872">
    <property type="term" value="F:metal ion binding"/>
    <property type="evidence" value="ECO:0007669"/>
    <property type="project" value="UniProtKB-UniRule"/>
</dbReference>
<comment type="similarity">
    <text evidence="3 6">Belongs to the MoeA family.</text>
</comment>
<evidence type="ECO:0000313" key="8">
    <source>
        <dbReference type="EMBL" id="REH38974.1"/>
    </source>
</evidence>
<keyword evidence="6 8" id="KW-0808">Transferase</keyword>
<dbReference type="EC" id="2.10.1.1" evidence="6"/>
<dbReference type="InterPro" id="IPR005110">
    <property type="entry name" value="MoeA_linker/N"/>
</dbReference>
<reference evidence="8 9" key="1">
    <citation type="submission" date="2018-08" db="EMBL/GenBank/DDBJ databases">
        <title>Genomic Encyclopedia of Type Strains, Phase IV (KMG-IV): sequencing the most valuable type-strain genomes for metagenomic binning, comparative biology and taxonomic classification.</title>
        <authorList>
            <person name="Goeker M."/>
        </authorList>
    </citation>
    <scope>NUCLEOTIDE SEQUENCE [LARGE SCALE GENOMIC DNA]</scope>
    <source>
        <strain evidence="8 9">DSM 26022</strain>
    </source>
</reference>
<dbReference type="AlphaFoldDB" id="A0A3E0H7D0"/>
<proteinExistence type="inferred from homology"/>
<evidence type="ECO:0000256" key="6">
    <source>
        <dbReference type="RuleBase" id="RU365090"/>
    </source>
</evidence>
<keyword evidence="6" id="KW-0479">Metal-binding</keyword>
<dbReference type="InterPro" id="IPR036135">
    <property type="entry name" value="MoeA_linker/N_sf"/>
</dbReference>
<dbReference type="NCBIfam" id="NF045515">
    <property type="entry name" value="Glp_gephyrin"/>
    <property type="match status" value="1"/>
</dbReference>
<dbReference type="UniPathway" id="UPA00344"/>
<dbReference type="Gene3D" id="2.40.340.10">
    <property type="entry name" value="MoeA, C-terminal, domain IV"/>
    <property type="match status" value="1"/>
</dbReference>
<dbReference type="SUPFAM" id="SSF63882">
    <property type="entry name" value="MoeA N-terminal region -like"/>
    <property type="match status" value="1"/>
</dbReference>
<evidence type="ECO:0000256" key="1">
    <source>
        <dbReference type="ARBA" id="ARBA00002901"/>
    </source>
</evidence>
<organism evidence="8 9">
    <name type="scientific">Paraperlucidibaca baekdonensis</name>
    <dbReference type="NCBI Taxonomy" id="748120"/>
    <lineage>
        <taxon>Bacteria</taxon>
        <taxon>Pseudomonadati</taxon>
        <taxon>Pseudomonadota</taxon>
        <taxon>Gammaproteobacteria</taxon>
        <taxon>Moraxellales</taxon>
        <taxon>Moraxellaceae</taxon>
        <taxon>Paraperlucidibaca</taxon>
    </lineage>
</organism>
<keyword evidence="9" id="KW-1185">Reference proteome</keyword>
<comment type="catalytic activity">
    <reaction evidence="5">
        <text>adenylyl-molybdopterin + molybdate = Mo-molybdopterin + AMP + H(+)</text>
        <dbReference type="Rhea" id="RHEA:35047"/>
        <dbReference type="ChEBI" id="CHEBI:15378"/>
        <dbReference type="ChEBI" id="CHEBI:36264"/>
        <dbReference type="ChEBI" id="CHEBI:62727"/>
        <dbReference type="ChEBI" id="CHEBI:71302"/>
        <dbReference type="ChEBI" id="CHEBI:456215"/>
        <dbReference type="EC" id="2.10.1.1"/>
    </reaction>
</comment>
<accession>A0A3E0H7D0</accession>
<dbReference type="Pfam" id="PF00994">
    <property type="entry name" value="MoCF_biosynth"/>
    <property type="match status" value="1"/>
</dbReference>
<keyword evidence="6" id="KW-0500">Molybdenum</keyword>
<evidence type="ECO:0000256" key="4">
    <source>
        <dbReference type="ARBA" id="ARBA00023150"/>
    </source>
</evidence>
<dbReference type="PANTHER" id="PTHR10192">
    <property type="entry name" value="MOLYBDOPTERIN BIOSYNTHESIS PROTEIN"/>
    <property type="match status" value="1"/>
</dbReference>
<dbReference type="InterPro" id="IPR036425">
    <property type="entry name" value="MoaB/Mog-like_dom_sf"/>
</dbReference>
<dbReference type="PANTHER" id="PTHR10192:SF5">
    <property type="entry name" value="GEPHYRIN"/>
    <property type="match status" value="1"/>
</dbReference>
<dbReference type="Gene3D" id="3.90.105.10">
    <property type="entry name" value="Molybdopterin biosynthesis moea protein, domain 2"/>
    <property type="match status" value="1"/>
</dbReference>
<feature type="domain" description="MoaB/Mog" evidence="7">
    <location>
        <begin position="217"/>
        <end position="354"/>
    </location>
</feature>